<keyword evidence="4" id="KW-1185">Reference proteome</keyword>
<dbReference type="AlphaFoldDB" id="A0A439D0B6"/>
<evidence type="ECO:0000256" key="1">
    <source>
        <dbReference type="ARBA" id="ARBA00038376"/>
    </source>
</evidence>
<dbReference type="InterPro" id="IPR016040">
    <property type="entry name" value="NAD(P)-bd_dom"/>
</dbReference>
<comment type="caution">
    <text evidence="3">The sequence shown here is derived from an EMBL/GenBank/DDBJ whole genome shotgun (WGS) entry which is preliminary data.</text>
</comment>
<accession>A0A439D0B6</accession>
<dbReference type="PANTHER" id="PTHR43355">
    <property type="entry name" value="FLAVIN REDUCTASE (NADPH)"/>
    <property type="match status" value="1"/>
</dbReference>
<dbReference type="InterPro" id="IPR051606">
    <property type="entry name" value="Polyketide_Oxido-like"/>
</dbReference>
<dbReference type="Proteomes" id="UP000286045">
    <property type="component" value="Unassembled WGS sequence"/>
</dbReference>
<proteinExistence type="inferred from homology"/>
<comment type="similarity">
    <text evidence="1">Belongs to the avfA family.</text>
</comment>
<reference evidence="3 4" key="1">
    <citation type="submission" date="2018-12" db="EMBL/GenBank/DDBJ databases">
        <title>Draft genome sequence of Xylaria grammica IHI A82.</title>
        <authorList>
            <person name="Buettner E."/>
            <person name="Kellner H."/>
        </authorList>
    </citation>
    <scope>NUCLEOTIDE SEQUENCE [LARGE SCALE GENOMIC DNA]</scope>
    <source>
        <strain evidence="3 4">IHI A82</strain>
    </source>
</reference>
<gene>
    <name evidence="3" type="ORF">EKO27_g7219</name>
</gene>
<dbReference type="InterPro" id="IPR036291">
    <property type="entry name" value="NAD(P)-bd_dom_sf"/>
</dbReference>
<dbReference type="EMBL" id="RYZI01000231">
    <property type="protein sequence ID" value="RWA07889.1"/>
    <property type="molecule type" value="Genomic_DNA"/>
</dbReference>
<dbReference type="STRING" id="363999.A0A439D0B6"/>
<dbReference type="PANTHER" id="PTHR43355:SF2">
    <property type="entry name" value="FLAVIN REDUCTASE (NADPH)"/>
    <property type="match status" value="1"/>
</dbReference>
<dbReference type="GO" id="GO:0016646">
    <property type="term" value="F:oxidoreductase activity, acting on the CH-NH group of donors, NAD or NADP as acceptor"/>
    <property type="evidence" value="ECO:0007669"/>
    <property type="project" value="TreeGrafter"/>
</dbReference>
<organism evidence="3 4">
    <name type="scientific">Xylaria grammica</name>
    <dbReference type="NCBI Taxonomy" id="363999"/>
    <lineage>
        <taxon>Eukaryota</taxon>
        <taxon>Fungi</taxon>
        <taxon>Dikarya</taxon>
        <taxon>Ascomycota</taxon>
        <taxon>Pezizomycotina</taxon>
        <taxon>Sordariomycetes</taxon>
        <taxon>Xylariomycetidae</taxon>
        <taxon>Xylariales</taxon>
        <taxon>Xylariaceae</taxon>
        <taxon>Xylaria</taxon>
    </lineage>
</organism>
<evidence type="ECO:0000313" key="3">
    <source>
        <dbReference type="EMBL" id="RWA07889.1"/>
    </source>
</evidence>
<dbReference type="Pfam" id="PF13460">
    <property type="entry name" value="NAD_binding_10"/>
    <property type="match status" value="1"/>
</dbReference>
<evidence type="ECO:0000259" key="2">
    <source>
        <dbReference type="Pfam" id="PF13460"/>
    </source>
</evidence>
<protein>
    <recommendedName>
        <fullName evidence="2">NAD(P)-binding domain-containing protein</fullName>
    </recommendedName>
</protein>
<feature type="domain" description="NAD(P)-binding" evidence="2">
    <location>
        <begin position="10"/>
        <end position="174"/>
    </location>
</feature>
<dbReference type="SUPFAM" id="SSF51735">
    <property type="entry name" value="NAD(P)-binding Rossmann-fold domains"/>
    <property type="match status" value="1"/>
</dbReference>
<evidence type="ECO:0000313" key="4">
    <source>
        <dbReference type="Proteomes" id="UP000286045"/>
    </source>
</evidence>
<dbReference type="Gene3D" id="3.40.50.720">
    <property type="entry name" value="NAD(P)-binding Rossmann-like Domain"/>
    <property type="match status" value="1"/>
</dbReference>
<sequence length="240" mass="26674">MAEEKILVLGGTGPSGVCLLRELLSRNHMTVLFARNPTKIPADVLSNPLLEVVKGEMTDINALSNAVSKCRTVLSFLGPAATTKLANSTVYADFYRSLFSLMRQHGVRRIFAMGTISIHQQEDRWALAQFLIEWMVRIIASGPYYNIISIQKLFEDKDATRDIDWTVFRIGNILGTGDDHETWARNREDGGVYVGPLGAAGWSHSQKRARLTRWLVDAAESGATEWVHRMPAVSKLAGSE</sequence>
<name>A0A439D0B6_9PEZI</name>